<evidence type="ECO:0000259" key="1">
    <source>
        <dbReference type="PROSITE" id="PS51729"/>
    </source>
</evidence>
<keyword evidence="3" id="KW-1185">Reference proteome</keyword>
<sequence>MSDNDVTLTKNDTANRFELRVGENLVGLIDYRALASGAVDMFHTEIDPAYGGQGLGQRLAAFALADAREQGYQVVPSCPFIDRYLDRHPEDAELRA</sequence>
<dbReference type="InterPro" id="IPR045057">
    <property type="entry name" value="Gcn5-rel_NAT"/>
</dbReference>
<reference evidence="2 3" key="1">
    <citation type="submission" date="2021-07" db="EMBL/GenBank/DDBJ databases">
        <title>complete genome sequencing of Tessaracoccus sp.J1M15.</title>
        <authorList>
            <person name="Bae J.-W."/>
            <person name="Kim D.-y."/>
        </authorList>
    </citation>
    <scope>NUCLEOTIDE SEQUENCE [LARGE SCALE GENOMIC DNA]</scope>
    <source>
        <strain evidence="2 3">J1M15</strain>
    </source>
</reference>
<dbReference type="PROSITE" id="PS51729">
    <property type="entry name" value="GNAT_YJDJ"/>
    <property type="match status" value="1"/>
</dbReference>
<dbReference type="Pfam" id="PF14542">
    <property type="entry name" value="Acetyltransf_CG"/>
    <property type="match status" value="1"/>
</dbReference>
<accession>A0ABX8SE47</accession>
<dbReference type="CDD" id="cd04301">
    <property type="entry name" value="NAT_SF"/>
    <property type="match status" value="1"/>
</dbReference>
<organism evidence="2 3">
    <name type="scientific">Tessaracoccus palaemonis</name>
    <dbReference type="NCBI Taxonomy" id="2829499"/>
    <lineage>
        <taxon>Bacteria</taxon>
        <taxon>Bacillati</taxon>
        <taxon>Actinomycetota</taxon>
        <taxon>Actinomycetes</taxon>
        <taxon>Propionibacteriales</taxon>
        <taxon>Propionibacteriaceae</taxon>
        <taxon>Tessaracoccus</taxon>
    </lineage>
</organism>
<dbReference type="InterPro" id="IPR031165">
    <property type="entry name" value="GNAT_YJDJ"/>
</dbReference>
<dbReference type="RefSeq" id="WP_219079837.1">
    <property type="nucleotide sequence ID" value="NZ_CP079216.1"/>
</dbReference>
<feature type="domain" description="N-acetyltransferase" evidence="1">
    <location>
        <begin position="9"/>
        <end position="96"/>
    </location>
</feature>
<dbReference type="PANTHER" id="PTHR31435">
    <property type="entry name" value="PROTEIN NATD1"/>
    <property type="match status" value="1"/>
</dbReference>
<dbReference type="PANTHER" id="PTHR31435:SF10">
    <property type="entry name" value="BSR4717 PROTEIN"/>
    <property type="match status" value="1"/>
</dbReference>
<evidence type="ECO:0000313" key="3">
    <source>
        <dbReference type="Proteomes" id="UP000824504"/>
    </source>
</evidence>
<dbReference type="EMBL" id="CP079216">
    <property type="protein sequence ID" value="QXT61677.1"/>
    <property type="molecule type" value="Genomic_DNA"/>
</dbReference>
<gene>
    <name evidence="2" type="ORF">KDB89_07600</name>
</gene>
<protein>
    <submittedName>
        <fullName evidence="2">N-acetyltransferase</fullName>
    </submittedName>
</protein>
<evidence type="ECO:0000313" key="2">
    <source>
        <dbReference type="EMBL" id="QXT61677.1"/>
    </source>
</evidence>
<name>A0ABX8SE47_9ACTN</name>
<dbReference type="Proteomes" id="UP000824504">
    <property type="component" value="Chromosome"/>
</dbReference>
<proteinExistence type="predicted"/>